<comment type="caution">
    <text evidence="2">The sequence shown here is derived from an EMBL/GenBank/DDBJ whole genome shotgun (WGS) entry which is preliminary data.</text>
</comment>
<evidence type="ECO:0000313" key="2">
    <source>
        <dbReference type="EMBL" id="KAJ7645760.1"/>
    </source>
</evidence>
<sequence>MRRLRDAFQPSCGGLFLIWQLVNAPERTFTPLRVYYNHWSGGTLESDSQSSRVKNLAKGCAVGTQLAEFDPMFARIFRAPRKASREASDIYGVYRGPRPQDIPTSSDFRGMNTLAQELVERVIDECWRMHDWPEKDMRACTPSWSSSNHLPFRSSLSSDS</sequence>
<dbReference type="Proteomes" id="UP001221757">
    <property type="component" value="Unassembled WGS sequence"/>
</dbReference>
<evidence type="ECO:0000256" key="1">
    <source>
        <dbReference type="SAM" id="MobiDB-lite"/>
    </source>
</evidence>
<proteinExistence type="predicted"/>
<protein>
    <submittedName>
        <fullName evidence="2">Uncharacterized protein</fullName>
    </submittedName>
</protein>
<keyword evidence="3" id="KW-1185">Reference proteome</keyword>
<organism evidence="2 3">
    <name type="scientific">Mycena rosella</name>
    <name type="common">Pink bonnet</name>
    <name type="synonym">Agaricus rosellus</name>
    <dbReference type="NCBI Taxonomy" id="1033263"/>
    <lineage>
        <taxon>Eukaryota</taxon>
        <taxon>Fungi</taxon>
        <taxon>Dikarya</taxon>
        <taxon>Basidiomycota</taxon>
        <taxon>Agaricomycotina</taxon>
        <taxon>Agaricomycetes</taxon>
        <taxon>Agaricomycetidae</taxon>
        <taxon>Agaricales</taxon>
        <taxon>Marasmiineae</taxon>
        <taxon>Mycenaceae</taxon>
        <taxon>Mycena</taxon>
    </lineage>
</organism>
<evidence type="ECO:0000313" key="3">
    <source>
        <dbReference type="Proteomes" id="UP001221757"/>
    </source>
</evidence>
<name>A0AAD7CF29_MYCRO</name>
<feature type="compositionally biased region" description="Polar residues" evidence="1">
    <location>
        <begin position="142"/>
        <end position="160"/>
    </location>
</feature>
<accession>A0AAD7CF29</accession>
<dbReference type="EMBL" id="JARKIE010000394">
    <property type="protein sequence ID" value="KAJ7645760.1"/>
    <property type="molecule type" value="Genomic_DNA"/>
</dbReference>
<gene>
    <name evidence="2" type="ORF">B0H17DRAFT_1148345</name>
</gene>
<reference evidence="2" key="1">
    <citation type="submission" date="2023-03" db="EMBL/GenBank/DDBJ databases">
        <title>Massive genome expansion in bonnet fungi (Mycena s.s.) driven by repeated elements and novel gene families across ecological guilds.</title>
        <authorList>
            <consortium name="Lawrence Berkeley National Laboratory"/>
            <person name="Harder C.B."/>
            <person name="Miyauchi S."/>
            <person name="Viragh M."/>
            <person name="Kuo A."/>
            <person name="Thoen E."/>
            <person name="Andreopoulos B."/>
            <person name="Lu D."/>
            <person name="Skrede I."/>
            <person name="Drula E."/>
            <person name="Henrissat B."/>
            <person name="Morin E."/>
            <person name="Kohler A."/>
            <person name="Barry K."/>
            <person name="LaButti K."/>
            <person name="Morin E."/>
            <person name="Salamov A."/>
            <person name="Lipzen A."/>
            <person name="Mereny Z."/>
            <person name="Hegedus B."/>
            <person name="Baldrian P."/>
            <person name="Stursova M."/>
            <person name="Weitz H."/>
            <person name="Taylor A."/>
            <person name="Grigoriev I.V."/>
            <person name="Nagy L.G."/>
            <person name="Martin F."/>
            <person name="Kauserud H."/>
        </authorList>
    </citation>
    <scope>NUCLEOTIDE SEQUENCE</scope>
    <source>
        <strain evidence="2">CBHHK067</strain>
    </source>
</reference>
<dbReference type="AlphaFoldDB" id="A0AAD7CF29"/>
<feature type="region of interest" description="Disordered" evidence="1">
    <location>
        <begin position="141"/>
        <end position="160"/>
    </location>
</feature>